<feature type="transmembrane region" description="Helical" evidence="7">
    <location>
        <begin position="27"/>
        <end position="49"/>
    </location>
</feature>
<keyword evidence="5 7" id="KW-1133">Transmembrane helix</keyword>
<dbReference type="Gene3D" id="1.10.3720.10">
    <property type="entry name" value="MetI-like"/>
    <property type="match status" value="1"/>
</dbReference>
<evidence type="ECO:0000256" key="1">
    <source>
        <dbReference type="ARBA" id="ARBA00004651"/>
    </source>
</evidence>
<feature type="transmembrane region" description="Helical" evidence="7">
    <location>
        <begin position="92"/>
        <end position="115"/>
    </location>
</feature>
<evidence type="ECO:0000313" key="9">
    <source>
        <dbReference type="EMBL" id="NUQ91201.1"/>
    </source>
</evidence>
<evidence type="ECO:0000256" key="3">
    <source>
        <dbReference type="ARBA" id="ARBA00022475"/>
    </source>
</evidence>
<dbReference type="GO" id="GO:0005886">
    <property type="term" value="C:plasma membrane"/>
    <property type="evidence" value="ECO:0007669"/>
    <property type="project" value="UniProtKB-SubCell"/>
</dbReference>
<dbReference type="EMBL" id="JABFXE010000927">
    <property type="protein sequence ID" value="NUQ91201.1"/>
    <property type="molecule type" value="Genomic_DNA"/>
</dbReference>
<accession>A0A850CHE4</accession>
<dbReference type="InterPro" id="IPR025966">
    <property type="entry name" value="OppC_N"/>
</dbReference>
<dbReference type="GO" id="GO:0055085">
    <property type="term" value="P:transmembrane transport"/>
    <property type="evidence" value="ECO:0007669"/>
    <property type="project" value="InterPro"/>
</dbReference>
<keyword evidence="6 7" id="KW-0472">Membrane</keyword>
<protein>
    <submittedName>
        <fullName evidence="9">ABC transporter permease</fullName>
    </submittedName>
</protein>
<dbReference type="Pfam" id="PF00528">
    <property type="entry name" value="BPD_transp_1"/>
    <property type="match status" value="1"/>
</dbReference>
<dbReference type="PANTHER" id="PTHR43386:SF1">
    <property type="entry name" value="D,D-DIPEPTIDE TRANSPORT SYSTEM PERMEASE PROTEIN DDPC-RELATED"/>
    <property type="match status" value="1"/>
</dbReference>
<name>A0A850CHE4_9ACTN</name>
<feature type="transmembrane region" description="Helical" evidence="7">
    <location>
        <begin position="257"/>
        <end position="281"/>
    </location>
</feature>
<evidence type="ECO:0000256" key="2">
    <source>
        <dbReference type="ARBA" id="ARBA00022448"/>
    </source>
</evidence>
<feature type="transmembrane region" description="Helical" evidence="7">
    <location>
        <begin position="214"/>
        <end position="237"/>
    </location>
</feature>
<evidence type="ECO:0000313" key="10">
    <source>
        <dbReference type="Proteomes" id="UP000574690"/>
    </source>
</evidence>
<proteinExistence type="inferred from homology"/>
<feature type="transmembrane region" description="Helical" evidence="7">
    <location>
        <begin position="151"/>
        <end position="170"/>
    </location>
</feature>
<dbReference type="InterPro" id="IPR035906">
    <property type="entry name" value="MetI-like_sf"/>
</dbReference>
<dbReference type="InterPro" id="IPR050366">
    <property type="entry name" value="BP-dependent_transpt_permease"/>
</dbReference>
<evidence type="ECO:0000256" key="4">
    <source>
        <dbReference type="ARBA" id="ARBA00022692"/>
    </source>
</evidence>
<keyword evidence="3" id="KW-1003">Cell membrane</keyword>
<dbReference type="Proteomes" id="UP000574690">
    <property type="component" value="Unassembled WGS sequence"/>
</dbReference>
<dbReference type="PANTHER" id="PTHR43386">
    <property type="entry name" value="OLIGOPEPTIDE TRANSPORT SYSTEM PERMEASE PROTEIN APPC"/>
    <property type="match status" value="1"/>
</dbReference>
<evidence type="ECO:0000256" key="6">
    <source>
        <dbReference type="ARBA" id="ARBA00023136"/>
    </source>
</evidence>
<feature type="transmembrane region" description="Helical" evidence="7">
    <location>
        <begin position="127"/>
        <end position="145"/>
    </location>
</feature>
<dbReference type="AlphaFoldDB" id="A0A850CHE4"/>
<comment type="subcellular location">
    <subcellularLocation>
        <location evidence="1 7">Cell membrane</location>
        <topology evidence="1 7">Multi-pass membrane protein</topology>
    </subcellularLocation>
</comment>
<dbReference type="Pfam" id="PF12911">
    <property type="entry name" value="OppC_N"/>
    <property type="match status" value="1"/>
</dbReference>
<evidence type="ECO:0000256" key="7">
    <source>
        <dbReference type="RuleBase" id="RU363032"/>
    </source>
</evidence>
<organism evidence="9 10">
    <name type="scientific">Glycomyces artemisiae</name>
    <dbReference type="NCBI Taxonomy" id="1076443"/>
    <lineage>
        <taxon>Bacteria</taxon>
        <taxon>Bacillati</taxon>
        <taxon>Actinomycetota</taxon>
        <taxon>Actinomycetes</taxon>
        <taxon>Glycomycetales</taxon>
        <taxon>Glycomycetaceae</taxon>
        <taxon>Glycomyces</taxon>
    </lineage>
</organism>
<comment type="similarity">
    <text evidence="7">Belongs to the binding-protein-dependent transport system permease family.</text>
</comment>
<dbReference type="InterPro" id="IPR000515">
    <property type="entry name" value="MetI-like"/>
</dbReference>
<gene>
    <name evidence="9" type="ORF">HOQ43_22385</name>
</gene>
<comment type="caution">
    <text evidence="9">The sequence shown here is derived from an EMBL/GenBank/DDBJ whole genome shotgun (WGS) entry which is preliminary data.</text>
</comment>
<keyword evidence="2 7" id="KW-0813">Transport</keyword>
<keyword evidence="4 7" id="KW-0812">Transmembrane</keyword>
<feature type="domain" description="ABC transmembrane type-1" evidence="8">
    <location>
        <begin position="92"/>
        <end position="277"/>
    </location>
</feature>
<dbReference type="SUPFAM" id="SSF161098">
    <property type="entry name" value="MetI-like"/>
    <property type="match status" value="1"/>
</dbReference>
<evidence type="ECO:0000259" key="8">
    <source>
        <dbReference type="PROSITE" id="PS50928"/>
    </source>
</evidence>
<dbReference type="CDD" id="cd06261">
    <property type="entry name" value="TM_PBP2"/>
    <property type="match status" value="1"/>
</dbReference>
<sequence length="290" mass="30477">MAGVNVAAGRSPVAVRARRRRKAPGPIIGLCFVVVGAIVVMALFGPLLLPHDPDAQNLGDIMAMPSGQHWLGTDILGRDTFSRVVAGARSAFLGPLAIAVGSFVLGNGLGLLAGYRGGRADALIMRWVDFMWAIPALLVLIVAAGAVGAGYWPTVAILTVLTVPLDTRVVRGATLEQAPRPYVEAAKTLGVSDRRIMLLHIWPNVSPVSVANSFLVFASSLGALAAMSFLGLGVPPGTPDWGLMLSESQPLLFDNPIAALAPGLMLVLTATSMNLIGDWLYERLSNRGTR</sequence>
<reference evidence="9 10" key="1">
    <citation type="submission" date="2020-05" db="EMBL/GenBank/DDBJ databases">
        <title>DNA-SIP metagenomic assembled genomes.</title>
        <authorList>
            <person name="Yu J."/>
        </authorList>
    </citation>
    <scope>NUCLEOTIDE SEQUENCE [LARGE SCALE GENOMIC DNA]</scope>
    <source>
        <strain evidence="9">Bin5.27</strain>
    </source>
</reference>
<dbReference type="PROSITE" id="PS50928">
    <property type="entry name" value="ABC_TM1"/>
    <property type="match status" value="1"/>
</dbReference>
<evidence type="ECO:0000256" key="5">
    <source>
        <dbReference type="ARBA" id="ARBA00022989"/>
    </source>
</evidence>